<gene>
    <name evidence="1" type="ORF">IAC44_01745</name>
</gene>
<dbReference type="AlphaFoldDB" id="A0A9D1H8R4"/>
<name>A0A9D1H8R4_9FLAO</name>
<dbReference type="Proteomes" id="UP000824161">
    <property type="component" value="Unassembled WGS sequence"/>
</dbReference>
<organism evidence="1 2">
    <name type="scientific">Candidatus Merdimorpha stercoravium</name>
    <dbReference type="NCBI Taxonomy" id="2840863"/>
    <lineage>
        <taxon>Bacteria</taxon>
        <taxon>Pseudomonadati</taxon>
        <taxon>Bacteroidota</taxon>
        <taxon>Flavobacteriia</taxon>
        <taxon>Flavobacteriales</taxon>
        <taxon>Candidatus Merdimorpha</taxon>
    </lineage>
</organism>
<accession>A0A9D1H8R4</accession>
<dbReference type="EMBL" id="DVLY01000042">
    <property type="protein sequence ID" value="HIT97541.1"/>
    <property type="molecule type" value="Genomic_DNA"/>
</dbReference>
<evidence type="ECO:0000313" key="2">
    <source>
        <dbReference type="Proteomes" id="UP000824161"/>
    </source>
</evidence>
<proteinExistence type="predicted"/>
<sequence>MIDFTSLYKKVDDMLDKEEFGPALTLLRDTAHRILEGEKLLISKEEIEEFLKEARSAIRWAANYHREAFWDRDLQVLGADIEMTGLKIIRKYDVQDVSVKISYVRSASSLEKDPVKVAALDKEFDELSA</sequence>
<feature type="non-terminal residue" evidence="1">
    <location>
        <position position="129"/>
    </location>
</feature>
<comment type="caution">
    <text evidence="1">The sequence shown here is derived from an EMBL/GenBank/DDBJ whole genome shotgun (WGS) entry which is preliminary data.</text>
</comment>
<reference evidence="1" key="2">
    <citation type="journal article" date="2021" name="PeerJ">
        <title>Extensive microbial diversity within the chicken gut microbiome revealed by metagenomics and culture.</title>
        <authorList>
            <person name="Gilroy R."/>
            <person name="Ravi A."/>
            <person name="Getino M."/>
            <person name="Pursley I."/>
            <person name="Horton D.L."/>
            <person name="Alikhan N.F."/>
            <person name="Baker D."/>
            <person name="Gharbi K."/>
            <person name="Hall N."/>
            <person name="Watson M."/>
            <person name="Adriaenssens E.M."/>
            <person name="Foster-Nyarko E."/>
            <person name="Jarju S."/>
            <person name="Secka A."/>
            <person name="Antonio M."/>
            <person name="Oren A."/>
            <person name="Chaudhuri R.R."/>
            <person name="La Ragione R."/>
            <person name="Hildebrand F."/>
            <person name="Pallen M.J."/>
        </authorList>
    </citation>
    <scope>NUCLEOTIDE SEQUENCE</scope>
    <source>
        <strain evidence="1">1383</strain>
    </source>
</reference>
<reference evidence="1" key="1">
    <citation type="submission" date="2020-10" db="EMBL/GenBank/DDBJ databases">
        <authorList>
            <person name="Gilroy R."/>
        </authorList>
    </citation>
    <scope>NUCLEOTIDE SEQUENCE</scope>
    <source>
        <strain evidence="1">1383</strain>
    </source>
</reference>
<protein>
    <submittedName>
        <fullName evidence="1">Uncharacterized protein</fullName>
    </submittedName>
</protein>
<evidence type="ECO:0000313" key="1">
    <source>
        <dbReference type="EMBL" id="HIT97541.1"/>
    </source>
</evidence>